<dbReference type="Proteomes" id="UP000284842">
    <property type="component" value="Unassembled WGS sequence"/>
</dbReference>
<name>A0A409YGK7_9AGAR</name>
<dbReference type="EMBL" id="NHTK01001186">
    <property type="protein sequence ID" value="PPR02151.1"/>
    <property type="molecule type" value="Genomic_DNA"/>
</dbReference>
<sequence length="293" mass="33325">MSLVQANSLNAENQEQPASSLPVEIIERIIDNLVLESRHRHLASCALVCRTWLHTCRRHIFSNVEVPKYDRSGVTWPKPQKHSAVIEVLNGNPSLLRYVRQVTYRTDNVYQEEGNEDPSISVLLHSPLVKKLSIECARHTSFESANERGSNFRSLLMHCISAGNLSHLSVTWIDKLPMNDILSNPSLECLVVRDCGYREEERSDTRHSPLKYLKINDHKNMSWSTFQSCRELETLIIGPSCKPPIADDCMVEEVFPNLKHFKLSASHWGDQLATVNQILGGVSLVEEMRLESK</sequence>
<organism evidence="2 3">
    <name type="scientific">Panaeolus cyanescens</name>
    <dbReference type="NCBI Taxonomy" id="181874"/>
    <lineage>
        <taxon>Eukaryota</taxon>
        <taxon>Fungi</taxon>
        <taxon>Dikarya</taxon>
        <taxon>Basidiomycota</taxon>
        <taxon>Agaricomycotina</taxon>
        <taxon>Agaricomycetes</taxon>
        <taxon>Agaricomycetidae</taxon>
        <taxon>Agaricales</taxon>
        <taxon>Agaricineae</taxon>
        <taxon>Galeropsidaceae</taxon>
        <taxon>Panaeolus</taxon>
    </lineage>
</organism>
<dbReference type="SUPFAM" id="SSF52047">
    <property type="entry name" value="RNI-like"/>
    <property type="match status" value="1"/>
</dbReference>
<dbReference type="InterPro" id="IPR032675">
    <property type="entry name" value="LRR_dom_sf"/>
</dbReference>
<protein>
    <recommendedName>
        <fullName evidence="1">F-box domain-containing protein</fullName>
    </recommendedName>
</protein>
<keyword evidence="3" id="KW-1185">Reference proteome</keyword>
<reference evidence="2 3" key="1">
    <citation type="journal article" date="2018" name="Evol. Lett.">
        <title>Horizontal gene cluster transfer increased hallucinogenic mushroom diversity.</title>
        <authorList>
            <person name="Reynolds H.T."/>
            <person name="Vijayakumar V."/>
            <person name="Gluck-Thaler E."/>
            <person name="Korotkin H.B."/>
            <person name="Matheny P.B."/>
            <person name="Slot J.C."/>
        </authorList>
    </citation>
    <scope>NUCLEOTIDE SEQUENCE [LARGE SCALE GENOMIC DNA]</scope>
    <source>
        <strain evidence="2 3">2629</strain>
    </source>
</reference>
<dbReference type="Gene3D" id="3.80.10.10">
    <property type="entry name" value="Ribonuclease Inhibitor"/>
    <property type="match status" value="1"/>
</dbReference>
<dbReference type="InterPro" id="IPR001810">
    <property type="entry name" value="F-box_dom"/>
</dbReference>
<evidence type="ECO:0000313" key="2">
    <source>
        <dbReference type="EMBL" id="PPR02151.1"/>
    </source>
</evidence>
<evidence type="ECO:0000313" key="3">
    <source>
        <dbReference type="Proteomes" id="UP000284842"/>
    </source>
</evidence>
<feature type="domain" description="F-box" evidence="1">
    <location>
        <begin position="19"/>
        <end position="61"/>
    </location>
</feature>
<gene>
    <name evidence="2" type="ORF">CVT24_011401</name>
</gene>
<dbReference type="Gene3D" id="1.20.1280.50">
    <property type="match status" value="1"/>
</dbReference>
<dbReference type="InParanoid" id="A0A409YGK7"/>
<dbReference type="SUPFAM" id="SSF81383">
    <property type="entry name" value="F-box domain"/>
    <property type="match status" value="1"/>
</dbReference>
<dbReference type="Pfam" id="PF00646">
    <property type="entry name" value="F-box"/>
    <property type="match status" value="1"/>
</dbReference>
<dbReference type="OrthoDB" id="2745898at2759"/>
<evidence type="ECO:0000259" key="1">
    <source>
        <dbReference type="Pfam" id="PF00646"/>
    </source>
</evidence>
<accession>A0A409YGK7</accession>
<dbReference type="AlphaFoldDB" id="A0A409YGK7"/>
<proteinExistence type="predicted"/>
<dbReference type="InterPro" id="IPR036047">
    <property type="entry name" value="F-box-like_dom_sf"/>
</dbReference>
<dbReference type="CDD" id="cd09917">
    <property type="entry name" value="F-box_SF"/>
    <property type="match status" value="1"/>
</dbReference>
<comment type="caution">
    <text evidence="2">The sequence shown here is derived from an EMBL/GenBank/DDBJ whole genome shotgun (WGS) entry which is preliminary data.</text>
</comment>